<evidence type="ECO:0000256" key="8">
    <source>
        <dbReference type="RuleBase" id="RU000336"/>
    </source>
</evidence>
<dbReference type="EMBL" id="MFLJ01000015">
    <property type="protein sequence ID" value="OGG64670.1"/>
    <property type="molecule type" value="Genomic_DNA"/>
</dbReference>
<sequence length="484" mass="55598">MAIETIRAERLAKIEKLKEAGMEAYPASTRRTHTGEQFLKNHAILLKNSEEIVLAGRVMSIREHGGSFFVDIFDGTVKVQAYFQKENLGDLFESFTLLVDTGDIVEVGGVAFTTKRDMPSLLGNTWRMLAKSLVPVPDQWFGIKDEDERYRKRYLDILLSKDLADRIRRRSMFWNTIRQFLLERDFVEVETPVLETTTGGADARPFMTHHNALDMEVYLRISAGELWQKRLMVAGLPKVFEIGRIFRNEGMSHEHAQDYTQMEFYWAYADYVMGMELIEDLYKHVAHETFGTSQFTIGAFEVDISVPWERYDYIETIQKYTNVNITTADLKAIEAKLQELEVKFSTDGWNRSRAIDTLWKYCRRQIKGPGFLVGVPKFLSPLAKSDPKQPEITERFQPIIAGSELGNGYSELNDPVDQAARFAEQAKLREAGDDEAQMYDHEFVEALEYGMPPALGFGVSERLFSFLEGVSIREAQLFPLLRPR</sequence>
<dbReference type="STRING" id="1798496.A3C94_01050"/>
<dbReference type="Pfam" id="PF00152">
    <property type="entry name" value="tRNA-synt_2"/>
    <property type="match status" value="1"/>
</dbReference>
<dbReference type="PANTHER" id="PTHR42918:SF15">
    <property type="entry name" value="LYSINE--TRNA LIGASE, CHLOROPLASTIC_MITOCHONDRIAL"/>
    <property type="match status" value="1"/>
</dbReference>
<dbReference type="Proteomes" id="UP000177232">
    <property type="component" value="Unassembled WGS sequence"/>
</dbReference>
<comment type="catalytic activity">
    <reaction evidence="7 8">
        <text>tRNA(Lys) + L-lysine + ATP = L-lysyl-tRNA(Lys) + AMP + diphosphate</text>
        <dbReference type="Rhea" id="RHEA:20792"/>
        <dbReference type="Rhea" id="RHEA-COMP:9696"/>
        <dbReference type="Rhea" id="RHEA-COMP:9697"/>
        <dbReference type="ChEBI" id="CHEBI:30616"/>
        <dbReference type="ChEBI" id="CHEBI:32551"/>
        <dbReference type="ChEBI" id="CHEBI:33019"/>
        <dbReference type="ChEBI" id="CHEBI:78442"/>
        <dbReference type="ChEBI" id="CHEBI:78529"/>
        <dbReference type="ChEBI" id="CHEBI:456215"/>
        <dbReference type="EC" id="6.1.1.6"/>
    </reaction>
</comment>
<feature type="domain" description="Aminoacyl-transfer RNA synthetases class-II family profile" evidence="9">
    <location>
        <begin position="177"/>
        <end position="483"/>
    </location>
</feature>
<dbReference type="EC" id="6.1.1.6" evidence="1 8"/>
<dbReference type="NCBIfam" id="TIGR00499">
    <property type="entry name" value="lysS_bact"/>
    <property type="match status" value="1"/>
</dbReference>
<evidence type="ECO:0000256" key="7">
    <source>
        <dbReference type="ARBA" id="ARBA00048573"/>
    </source>
</evidence>
<keyword evidence="4" id="KW-0547">Nucleotide-binding</keyword>
<proteinExistence type="predicted"/>
<evidence type="ECO:0000256" key="3">
    <source>
        <dbReference type="ARBA" id="ARBA00022723"/>
    </source>
</evidence>
<dbReference type="PROSITE" id="PS50862">
    <property type="entry name" value="AA_TRNA_LIGASE_II"/>
    <property type="match status" value="1"/>
</dbReference>
<keyword evidence="3 8" id="KW-0479">Metal-binding</keyword>
<dbReference type="GO" id="GO:0005829">
    <property type="term" value="C:cytosol"/>
    <property type="evidence" value="ECO:0007669"/>
    <property type="project" value="TreeGrafter"/>
</dbReference>
<dbReference type="GO" id="GO:0004824">
    <property type="term" value="F:lysine-tRNA ligase activity"/>
    <property type="evidence" value="ECO:0007669"/>
    <property type="project" value="UniProtKB-EC"/>
</dbReference>
<keyword evidence="2 10" id="KW-0436">Ligase</keyword>
<dbReference type="SUPFAM" id="SSF55681">
    <property type="entry name" value="Class II aaRS and biotin synthetases"/>
    <property type="match status" value="1"/>
</dbReference>
<dbReference type="AlphaFoldDB" id="A0A1F6DTS1"/>
<dbReference type="InterPro" id="IPR004365">
    <property type="entry name" value="NA-bd_OB_tRNA"/>
</dbReference>
<dbReference type="GO" id="GO:0046872">
    <property type="term" value="F:metal ion binding"/>
    <property type="evidence" value="ECO:0007669"/>
    <property type="project" value="UniProtKB-KW"/>
</dbReference>
<evidence type="ECO:0000256" key="1">
    <source>
        <dbReference type="ARBA" id="ARBA00013166"/>
    </source>
</evidence>
<evidence type="ECO:0000313" key="11">
    <source>
        <dbReference type="Proteomes" id="UP000177232"/>
    </source>
</evidence>
<dbReference type="GO" id="GO:0006430">
    <property type="term" value="P:lysyl-tRNA aminoacylation"/>
    <property type="evidence" value="ECO:0007669"/>
    <property type="project" value="InterPro"/>
</dbReference>
<keyword evidence="8" id="KW-0460">Magnesium</keyword>
<dbReference type="InterPro" id="IPR006195">
    <property type="entry name" value="aa-tRNA-synth_II"/>
</dbReference>
<dbReference type="NCBIfam" id="NF001756">
    <property type="entry name" value="PRK00484.1"/>
    <property type="match status" value="1"/>
</dbReference>
<organism evidence="10 11">
    <name type="scientific">Candidatus Kaiserbacteria bacterium RIFCSPHIGHO2_02_FULL_55_17</name>
    <dbReference type="NCBI Taxonomy" id="1798496"/>
    <lineage>
        <taxon>Bacteria</taxon>
        <taxon>Candidatus Kaiseribacteriota</taxon>
    </lineage>
</organism>
<dbReference type="Gene3D" id="2.40.50.140">
    <property type="entry name" value="Nucleic acid-binding proteins"/>
    <property type="match status" value="1"/>
</dbReference>
<dbReference type="InterPro" id="IPR002313">
    <property type="entry name" value="Lys-tRNA-ligase_II"/>
</dbReference>
<dbReference type="InterPro" id="IPR044136">
    <property type="entry name" value="Lys-tRNA-ligase_II_N"/>
</dbReference>
<evidence type="ECO:0000256" key="4">
    <source>
        <dbReference type="ARBA" id="ARBA00022741"/>
    </source>
</evidence>
<accession>A0A1F6DTS1</accession>
<keyword evidence="5" id="KW-0067">ATP-binding</keyword>
<evidence type="ECO:0000256" key="6">
    <source>
        <dbReference type="ARBA" id="ARBA00023146"/>
    </source>
</evidence>
<dbReference type="CDD" id="cd04322">
    <property type="entry name" value="LysRS_N"/>
    <property type="match status" value="1"/>
</dbReference>
<dbReference type="PRINTS" id="PR00982">
    <property type="entry name" value="TRNASYNTHLYS"/>
</dbReference>
<reference evidence="10 11" key="1">
    <citation type="journal article" date="2016" name="Nat. Commun.">
        <title>Thousands of microbial genomes shed light on interconnected biogeochemical processes in an aquifer system.</title>
        <authorList>
            <person name="Anantharaman K."/>
            <person name="Brown C.T."/>
            <person name="Hug L.A."/>
            <person name="Sharon I."/>
            <person name="Castelle C.J."/>
            <person name="Probst A.J."/>
            <person name="Thomas B.C."/>
            <person name="Singh A."/>
            <person name="Wilkins M.J."/>
            <person name="Karaoz U."/>
            <person name="Brodie E.L."/>
            <person name="Williams K.H."/>
            <person name="Hubbard S.S."/>
            <person name="Banfield J.F."/>
        </authorList>
    </citation>
    <scope>NUCLEOTIDE SEQUENCE [LARGE SCALE GENOMIC DNA]</scope>
</reference>
<comment type="cofactor">
    <cofactor evidence="8">
        <name>Mg(2+)</name>
        <dbReference type="ChEBI" id="CHEBI:18420"/>
    </cofactor>
    <text evidence="8">Binds 3 Mg(2+) ions per subunit.</text>
</comment>
<dbReference type="GO" id="GO:0000049">
    <property type="term" value="F:tRNA binding"/>
    <property type="evidence" value="ECO:0007669"/>
    <property type="project" value="TreeGrafter"/>
</dbReference>
<evidence type="ECO:0000256" key="5">
    <source>
        <dbReference type="ARBA" id="ARBA00022840"/>
    </source>
</evidence>
<dbReference type="Pfam" id="PF01336">
    <property type="entry name" value="tRNA_anti-codon"/>
    <property type="match status" value="1"/>
</dbReference>
<evidence type="ECO:0000256" key="2">
    <source>
        <dbReference type="ARBA" id="ARBA00022598"/>
    </source>
</evidence>
<dbReference type="SUPFAM" id="SSF50249">
    <property type="entry name" value="Nucleic acid-binding proteins"/>
    <property type="match status" value="1"/>
</dbReference>
<dbReference type="InterPro" id="IPR004364">
    <property type="entry name" value="Aa-tRNA-synt_II"/>
</dbReference>
<comment type="caution">
    <text evidence="10">The sequence shown here is derived from an EMBL/GenBank/DDBJ whole genome shotgun (WGS) entry which is preliminary data.</text>
</comment>
<name>A0A1F6DTS1_9BACT</name>
<dbReference type="Gene3D" id="3.30.930.10">
    <property type="entry name" value="Bira Bifunctional Protein, Domain 2"/>
    <property type="match status" value="1"/>
</dbReference>
<dbReference type="PANTHER" id="PTHR42918">
    <property type="entry name" value="LYSYL-TRNA SYNTHETASE"/>
    <property type="match status" value="1"/>
</dbReference>
<dbReference type="GO" id="GO:0005524">
    <property type="term" value="F:ATP binding"/>
    <property type="evidence" value="ECO:0007669"/>
    <property type="project" value="UniProtKB-KW"/>
</dbReference>
<dbReference type="InterPro" id="IPR045864">
    <property type="entry name" value="aa-tRNA-synth_II/BPL/LPL"/>
</dbReference>
<evidence type="ECO:0000259" key="9">
    <source>
        <dbReference type="PROSITE" id="PS50862"/>
    </source>
</evidence>
<evidence type="ECO:0000313" key="10">
    <source>
        <dbReference type="EMBL" id="OGG64670.1"/>
    </source>
</evidence>
<dbReference type="InterPro" id="IPR018149">
    <property type="entry name" value="Lys-tRNA-synth_II_C"/>
</dbReference>
<gene>
    <name evidence="10" type="ORF">A3C94_01050</name>
</gene>
<protein>
    <recommendedName>
        <fullName evidence="1 8">Lysine--tRNA ligase</fullName>
        <ecNumber evidence="1 8">6.1.1.6</ecNumber>
    </recommendedName>
</protein>
<dbReference type="InterPro" id="IPR012340">
    <property type="entry name" value="NA-bd_OB-fold"/>
</dbReference>
<keyword evidence="6" id="KW-0030">Aminoacyl-tRNA synthetase</keyword>